<proteinExistence type="predicted"/>
<gene>
    <name evidence="3" type="ORF">GCM10012278_91400</name>
</gene>
<reference evidence="3" key="2">
    <citation type="submission" date="2020-09" db="EMBL/GenBank/DDBJ databases">
        <authorList>
            <person name="Sun Q."/>
            <person name="Zhou Y."/>
        </authorList>
    </citation>
    <scope>NUCLEOTIDE SEQUENCE</scope>
    <source>
        <strain evidence="3">CGMCC 4.7430</strain>
    </source>
</reference>
<feature type="chain" id="PRO_5038476304" description="DUF3558 domain-containing protein" evidence="2">
    <location>
        <begin position="20"/>
        <end position="196"/>
    </location>
</feature>
<name>A0A918AJ06_9ACTN</name>
<evidence type="ECO:0000256" key="1">
    <source>
        <dbReference type="SAM" id="MobiDB-lite"/>
    </source>
</evidence>
<keyword evidence="2" id="KW-0732">Signal</keyword>
<protein>
    <recommendedName>
        <fullName evidence="5">DUF3558 domain-containing protein</fullName>
    </recommendedName>
</protein>
<dbReference type="AlphaFoldDB" id="A0A918AJ06"/>
<feature type="compositionally biased region" description="Basic and acidic residues" evidence="1">
    <location>
        <begin position="62"/>
        <end position="71"/>
    </location>
</feature>
<feature type="signal peptide" evidence="2">
    <location>
        <begin position="1"/>
        <end position="19"/>
    </location>
</feature>
<sequence>MRIVLLPIALATLGILATACTPEFDNASEPPPIPRPVVDSTPYLCTLIPEGALRLVSNVTEPRPERTDGTERNGSCRAPDAAPQALEVWWMQERGMPRGHLDFLMGDRRKVYTRYGGIELPAELGDGMAAYLPNPPVNDQPYQASAKFRCGEMDRLIDISLPQISKGRDAMKDLTDLMRIAQKRYSQIHDCTLTSG</sequence>
<evidence type="ECO:0000256" key="2">
    <source>
        <dbReference type="SAM" id="SignalP"/>
    </source>
</evidence>
<organism evidence="3 4">
    <name type="scientific">Nonomuraea glycinis</name>
    <dbReference type="NCBI Taxonomy" id="2047744"/>
    <lineage>
        <taxon>Bacteria</taxon>
        <taxon>Bacillati</taxon>
        <taxon>Actinomycetota</taxon>
        <taxon>Actinomycetes</taxon>
        <taxon>Streptosporangiales</taxon>
        <taxon>Streptosporangiaceae</taxon>
        <taxon>Nonomuraea</taxon>
    </lineage>
</organism>
<accession>A0A918AJ06</accession>
<evidence type="ECO:0008006" key="5">
    <source>
        <dbReference type="Google" id="ProtNLM"/>
    </source>
</evidence>
<feature type="region of interest" description="Disordered" evidence="1">
    <location>
        <begin position="59"/>
        <end position="78"/>
    </location>
</feature>
<dbReference type="PROSITE" id="PS51257">
    <property type="entry name" value="PROKAR_LIPOPROTEIN"/>
    <property type="match status" value="1"/>
</dbReference>
<keyword evidence="4" id="KW-1185">Reference proteome</keyword>
<comment type="caution">
    <text evidence="3">The sequence shown here is derived from an EMBL/GenBank/DDBJ whole genome shotgun (WGS) entry which is preliminary data.</text>
</comment>
<evidence type="ECO:0000313" key="3">
    <source>
        <dbReference type="EMBL" id="GGP18606.1"/>
    </source>
</evidence>
<dbReference type="EMBL" id="BMNK01000031">
    <property type="protein sequence ID" value="GGP18606.1"/>
    <property type="molecule type" value="Genomic_DNA"/>
</dbReference>
<dbReference type="Proteomes" id="UP000660745">
    <property type="component" value="Unassembled WGS sequence"/>
</dbReference>
<reference evidence="3" key="1">
    <citation type="journal article" date="2014" name="Int. J. Syst. Evol. Microbiol.">
        <title>Complete genome sequence of Corynebacterium casei LMG S-19264T (=DSM 44701T), isolated from a smear-ripened cheese.</title>
        <authorList>
            <consortium name="US DOE Joint Genome Institute (JGI-PGF)"/>
            <person name="Walter F."/>
            <person name="Albersmeier A."/>
            <person name="Kalinowski J."/>
            <person name="Ruckert C."/>
        </authorList>
    </citation>
    <scope>NUCLEOTIDE SEQUENCE</scope>
    <source>
        <strain evidence="3">CGMCC 4.7430</strain>
    </source>
</reference>
<dbReference type="RefSeq" id="WP_189145056.1">
    <property type="nucleotide sequence ID" value="NZ_BMNK01000031.1"/>
</dbReference>
<evidence type="ECO:0000313" key="4">
    <source>
        <dbReference type="Proteomes" id="UP000660745"/>
    </source>
</evidence>